<keyword evidence="4 7" id="KW-0812">Transmembrane</keyword>
<dbReference type="Gene3D" id="1.10.3720.10">
    <property type="entry name" value="MetI-like"/>
    <property type="match status" value="1"/>
</dbReference>
<dbReference type="EMBL" id="BAABGL010000015">
    <property type="protein sequence ID" value="GAA4392215.1"/>
    <property type="molecule type" value="Genomic_DNA"/>
</dbReference>
<dbReference type="InterPro" id="IPR000515">
    <property type="entry name" value="MetI-like"/>
</dbReference>
<dbReference type="Proteomes" id="UP001500642">
    <property type="component" value="Unassembled WGS sequence"/>
</dbReference>
<dbReference type="RefSeq" id="WP_345031858.1">
    <property type="nucleotide sequence ID" value="NZ_BAABGL010000015.1"/>
</dbReference>
<keyword evidence="5 7" id="KW-1133">Transmembrane helix</keyword>
<feature type="domain" description="ABC transmembrane type-1" evidence="9">
    <location>
        <begin position="155"/>
        <end position="355"/>
    </location>
</feature>
<dbReference type="InterPro" id="IPR035906">
    <property type="entry name" value="MetI-like_sf"/>
</dbReference>
<comment type="subcellular location">
    <subcellularLocation>
        <location evidence="1 7">Cell membrane</location>
        <topology evidence="1 7">Multi-pass membrane protein</topology>
    </subcellularLocation>
</comment>
<feature type="transmembrane region" description="Helical" evidence="7">
    <location>
        <begin position="288"/>
        <end position="312"/>
    </location>
</feature>
<sequence length="364" mass="38283">MTPTSSTDTHPAGTTDPGRRRGALPDGTGPAAGRLGSRPSRPRTGPARLVTWTRRLGRWPGRLAAALLVMWGAVTVAFLAQLAQPGDRAAVILNLRTGQTQERTPAELAPVNAEYGFDAPPFEQYLSYLGGLLRGDLGVSYQQHRPVWDMIAEQLGATVALSLTALALAWVLMVAWVALTAGRSPRVRGLASTVEVFAASVPQYWLGVLLLLVFALELGWVPVVGGSGPAALVLPALTLAIPLAGFLGQATRAEFELALSRPFVLSARVRGMGDLGVRLRHVLRHAAIPPLTLSGWALGATVSGAVIVESVFNRNGIGRVLVSAIEAQDLPVATGIIVLIAALYVLVNLAVDALAALIDPRLKA</sequence>
<feature type="transmembrane region" description="Helical" evidence="7">
    <location>
        <begin position="194"/>
        <end position="216"/>
    </location>
</feature>
<keyword evidence="2 7" id="KW-0813">Transport</keyword>
<gene>
    <name evidence="10" type="ORF">GCM10023167_20220</name>
</gene>
<protein>
    <submittedName>
        <fullName evidence="10">ABC transporter permease</fullName>
    </submittedName>
</protein>
<dbReference type="SUPFAM" id="SSF161098">
    <property type="entry name" value="MetI-like"/>
    <property type="match status" value="1"/>
</dbReference>
<evidence type="ECO:0000256" key="1">
    <source>
        <dbReference type="ARBA" id="ARBA00004651"/>
    </source>
</evidence>
<keyword evidence="6 7" id="KW-0472">Membrane</keyword>
<feature type="region of interest" description="Disordered" evidence="8">
    <location>
        <begin position="1"/>
        <end position="47"/>
    </location>
</feature>
<dbReference type="PROSITE" id="PS50928">
    <property type="entry name" value="ABC_TM1"/>
    <property type="match status" value="1"/>
</dbReference>
<evidence type="ECO:0000256" key="6">
    <source>
        <dbReference type="ARBA" id="ARBA00023136"/>
    </source>
</evidence>
<keyword evidence="3" id="KW-1003">Cell membrane</keyword>
<evidence type="ECO:0000256" key="8">
    <source>
        <dbReference type="SAM" id="MobiDB-lite"/>
    </source>
</evidence>
<feature type="transmembrane region" description="Helical" evidence="7">
    <location>
        <begin position="63"/>
        <end position="83"/>
    </location>
</feature>
<organism evidence="10 11">
    <name type="scientific">Brevibacterium pityocampae</name>
    <dbReference type="NCBI Taxonomy" id="506594"/>
    <lineage>
        <taxon>Bacteria</taxon>
        <taxon>Bacillati</taxon>
        <taxon>Actinomycetota</taxon>
        <taxon>Actinomycetes</taxon>
        <taxon>Micrococcales</taxon>
        <taxon>Brevibacteriaceae</taxon>
        <taxon>Brevibacterium</taxon>
    </lineage>
</organism>
<dbReference type="InterPro" id="IPR045621">
    <property type="entry name" value="BPD_transp_1_N"/>
</dbReference>
<dbReference type="PANTHER" id="PTHR43163:SF6">
    <property type="entry name" value="DIPEPTIDE TRANSPORT SYSTEM PERMEASE PROTEIN DPPB-RELATED"/>
    <property type="match status" value="1"/>
</dbReference>
<name>A0ABP8JKI1_9MICO</name>
<evidence type="ECO:0000313" key="10">
    <source>
        <dbReference type="EMBL" id="GAA4392215.1"/>
    </source>
</evidence>
<dbReference type="CDD" id="cd06261">
    <property type="entry name" value="TM_PBP2"/>
    <property type="match status" value="1"/>
</dbReference>
<feature type="transmembrane region" description="Helical" evidence="7">
    <location>
        <begin position="332"/>
        <end position="358"/>
    </location>
</feature>
<dbReference type="Pfam" id="PF00528">
    <property type="entry name" value="BPD_transp_1"/>
    <property type="match status" value="1"/>
</dbReference>
<comment type="caution">
    <text evidence="10">The sequence shown here is derived from an EMBL/GenBank/DDBJ whole genome shotgun (WGS) entry which is preliminary data.</text>
</comment>
<feature type="transmembrane region" description="Helical" evidence="7">
    <location>
        <begin position="228"/>
        <end position="247"/>
    </location>
</feature>
<comment type="similarity">
    <text evidence="7">Belongs to the binding-protein-dependent transport system permease family.</text>
</comment>
<evidence type="ECO:0000256" key="5">
    <source>
        <dbReference type="ARBA" id="ARBA00022989"/>
    </source>
</evidence>
<accession>A0ABP8JKI1</accession>
<keyword evidence="11" id="KW-1185">Reference proteome</keyword>
<feature type="transmembrane region" description="Helical" evidence="7">
    <location>
        <begin position="155"/>
        <end position="182"/>
    </location>
</feature>
<evidence type="ECO:0000259" key="9">
    <source>
        <dbReference type="PROSITE" id="PS50928"/>
    </source>
</evidence>
<evidence type="ECO:0000313" key="11">
    <source>
        <dbReference type="Proteomes" id="UP001500642"/>
    </source>
</evidence>
<evidence type="ECO:0000256" key="3">
    <source>
        <dbReference type="ARBA" id="ARBA00022475"/>
    </source>
</evidence>
<evidence type="ECO:0000256" key="4">
    <source>
        <dbReference type="ARBA" id="ARBA00022692"/>
    </source>
</evidence>
<evidence type="ECO:0000256" key="7">
    <source>
        <dbReference type="RuleBase" id="RU363032"/>
    </source>
</evidence>
<proteinExistence type="inferred from homology"/>
<reference evidence="11" key="1">
    <citation type="journal article" date="2019" name="Int. J. Syst. Evol. Microbiol.">
        <title>The Global Catalogue of Microorganisms (GCM) 10K type strain sequencing project: providing services to taxonomists for standard genome sequencing and annotation.</title>
        <authorList>
            <consortium name="The Broad Institute Genomics Platform"/>
            <consortium name="The Broad Institute Genome Sequencing Center for Infectious Disease"/>
            <person name="Wu L."/>
            <person name="Ma J."/>
        </authorList>
    </citation>
    <scope>NUCLEOTIDE SEQUENCE [LARGE SCALE GENOMIC DNA]</scope>
    <source>
        <strain evidence="11">JCM 17808</strain>
    </source>
</reference>
<evidence type="ECO:0000256" key="2">
    <source>
        <dbReference type="ARBA" id="ARBA00022448"/>
    </source>
</evidence>
<dbReference type="PANTHER" id="PTHR43163">
    <property type="entry name" value="DIPEPTIDE TRANSPORT SYSTEM PERMEASE PROTEIN DPPB-RELATED"/>
    <property type="match status" value="1"/>
</dbReference>
<dbReference type="Pfam" id="PF19300">
    <property type="entry name" value="BPD_transp_1_N"/>
    <property type="match status" value="1"/>
</dbReference>